<evidence type="ECO:0000259" key="3">
    <source>
        <dbReference type="Pfam" id="PF24346"/>
    </source>
</evidence>
<feature type="region of interest" description="Disordered" evidence="1">
    <location>
        <begin position="353"/>
        <end position="396"/>
    </location>
</feature>
<feature type="domain" description="DUF7507" evidence="3">
    <location>
        <begin position="457"/>
        <end position="546"/>
    </location>
</feature>
<dbReference type="Pfam" id="PF24346">
    <property type="entry name" value="DUF7507"/>
    <property type="match status" value="1"/>
</dbReference>
<dbReference type="NCBIfam" id="TIGR01451">
    <property type="entry name" value="B_ant_repeat"/>
    <property type="match status" value="2"/>
</dbReference>
<comment type="caution">
    <text evidence="4">The sequence shown here is derived from an EMBL/GenBank/DDBJ whole genome shotgun (WGS) entry which is preliminary data.</text>
</comment>
<accession>A0A6M0CYR3</accession>
<feature type="compositionally biased region" description="Polar residues" evidence="1">
    <location>
        <begin position="378"/>
        <end position="388"/>
    </location>
</feature>
<dbReference type="Pfam" id="PF13585">
    <property type="entry name" value="CHU_C"/>
    <property type="match status" value="1"/>
</dbReference>
<reference evidence="4 5" key="1">
    <citation type="submission" date="2020-01" db="EMBL/GenBank/DDBJ databases">
        <title>Spongiivirga citrea KCTC 32990T.</title>
        <authorList>
            <person name="Wang G."/>
        </authorList>
    </citation>
    <scope>NUCLEOTIDE SEQUENCE [LARGE SCALE GENOMIC DNA]</scope>
    <source>
        <strain evidence="4 5">KCTC 32990</strain>
    </source>
</reference>
<feature type="domain" description="DUF11" evidence="2">
    <location>
        <begin position="596"/>
        <end position="677"/>
    </location>
</feature>
<proteinExistence type="predicted"/>
<dbReference type="InterPro" id="IPR047589">
    <property type="entry name" value="DUF11_rpt"/>
</dbReference>
<dbReference type="InterPro" id="IPR026341">
    <property type="entry name" value="T9SS_type_B"/>
</dbReference>
<evidence type="ECO:0000256" key="1">
    <source>
        <dbReference type="SAM" id="MobiDB-lite"/>
    </source>
</evidence>
<evidence type="ECO:0000313" key="4">
    <source>
        <dbReference type="EMBL" id="NER18890.1"/>
    </source>
</evidence>
<feature type="region of interest" description="Disordered" evidence="1">
    <location>
        <begin position="271"/>
        <end position="291"/>
    </location>
</feature>
<keyword evidence="5" id="KW-1185">Reference proteome</keyword>
<dbReference type="Pfam" id="PF01345">
    <property type="entry name" value="DUF11"/>
    <property type="match status" value="1"/>
</dbReference>
<dbReference type="InterPro" id="IPR055354">
    <property type="entry name" value="DUF7507"/>
</dbReference>
<evidence type="ECO:0000259" key="2">
    <source>
        <dbReference type="Pfam" id="PF01345"/>
    </source>
</evidence>
<evidence type="ECO:0000313" key="5">
    <source>
        <dbReference type="Proteomes" id="UP000474296"/>
    </source>
</evidence>
<dbReference type="NCBIfam" id="TIGR04131">
    <property type="entry name" value="Bac_Flav_CTERM"/>
    <property type="match status" value="1"/>
</dbReference>
<feature type="compositionally biased region" description="Acidic residues" evidence="1">
    <location>
        <begin position="365"/>
        <end position="375"/>
    </location>
</feature>
<gene>
    <name evidence="4" type="ORF">GWK10_16860</name>
</gene>
<dbReference type="Proteomes" id="UP000474296">
    <property type="component" value="Unassembled WGS sequence"/>
</dbReference>
<organism evidence="4 5">
    <name type="scientific">Spongiivirga citrea</name>
    <dbReference type="NCBI Taxonomy" id="1481457"/>
    <lineage>
        <taxon>Bacteria</taxon>
        <taxon>Pseudomonadati</taxon>
        <taxon>Bacteroidota</taxon>
        <taxon>Flavobacteriia</taxon>
        <taxon>Flavobacteriales</taxon>
        <taxon>Flavobacteriaceae</taxon>
        <taxon>Spongiivirga</taxon>
    </lineage>
</organism>
<dbReference type="Gene3D" id="4.10.1080.10">
    <property type="entry name" value="TSP type-3 repeat"/>
    <property type="match status" value="1"/>
</dbReference>
<feature type="compositionally biased region" description="Acidic residues" evidence="1">
    <location>
        <begin position="547"/>
        <end position="567"/>
    </location>
</feature>
<dbReference type="GO" id="GO:0005509">
    <property type="term" value="F:calcium ion binding"/>
    <property type="evidence" value="ECO:0007669"/>
    <property type="project" value="InterPro"/>
</dbReference>
<dbReference type="InterPro" id="IPR001434">
    <property type="entry name" value="OmcB-like_DUF11"/>
</dbReference>
<dbReference type="EMBL" id="JAABOQ010000008">
    <property type="protein sequence ID" value="NER18890.1"/>
    <property type="molecule type" value="Genomic_DNA"/>
</dbReference>
<dbReference type="Pfam" id="PF13573">
    <property type="entry name" value="SprB"/>
    <property type="match status" value="6"/>
</dbReference>
<sequence>MMFMCPDDADCDGVLDGVDIDDDNDGVPDTEECGTFLCSQPIINESFDIQNPPLATRWRPYQESQIPGWLTTASDGRIEIWVDGFLGVPASDGTHLAELNANRPGALYQELCLTPGTVLDWSVDHRGRAGTDVARVRIGATLATATTQVVMTSPRGSWTSYNGTYTVPAGQNTTFFLFEAVSTATGSLSVGNLIDNVQVNVTSTPVCDDDDKDGIPNSLDIDADNDGIMDIVEAGGVDANNDGRVDYPIPGDPTSMIDADGDGLADAFDNVDSGSGAGEVTSGTPLPSPDSDLDGLDDLYDIDSDNDGIIDNIEAQTTAGYVPPTGLDADGDGLDNAYDIDSGNPVLNPVNTGGSSLPDYQDTNSDGDIENDNIEGYDTNNDGVSDTVLSGNDSDNDGLDDSFDTVDLNITGVNNGNNGGTVPTDFPDVDTPGNDRDWREYIVSLELLKRDIFNDENGDGRAQAGETISYIFTVANTGDIEITDISITDPIVTVMGGPLASLNGQTVDNTTFNATYTITTADLANGNVTNTATLNATGPVGEVLSDASDDPDEPANIDPDTDGEPDDPTVFTIDSFEPEIRMIKTAENTAGTINLDGGSVNLGDQFNYVIRLQNIGNNNANNIMLNDVLPVGLDFVSSSFPATTYNSATRTVSVNVNAATMQVGDPELVIYLTVQASSECTDFRDACAAVLENQSFISYRGQGTSFEVINQGSAPSLAAYNTNSLGPVSVNVDLASCTFERDEIICNNSLTISAGNGFTNYEWRDASNMVVGTTQSITVTAPGQFTVTKTNTPPNTCPNDTEVVNVIPFGSDPHPLAAFVSDSDIDVKTCANDGSQKYEVYLCGASATRLLETNFVNIQSIQWQQLDETSCTANTSQGCATLDSSCTWNTLASTANFTVSNEGQYRMLVTYPNGCFRFFYFDVFKNPLDPNPVSENIICGNPGSITINGVGTNYEFSIDGGTNWQTSNTFSIATAGTYDVLIRQITAPIFGCEFEERDIIIIEEDISVDTFITDEVCNTNGNIRFQVNGISPTYIYTLSQGGSTVGTFGPTSDNDHTFANLAPGDYDVVITNADGCSYNNPNPITVADYPNFSVSAATTQNITCQDGEITATITGGVGPYNYSIDGGTTQQIGNTFPINTAGNYTITVEDDNGCIATSNVVNVQQLALPTVSFTNSDVECFGQNTGVIQVDIAAANGYSLDYSIDNGATYQASNIFPGLSAGNYTIIVRASNGTAQCPQTFMQTINQPASAITGLASVTQQLDCDTGTNDAIIEIQAATGGTAPLQYSIDGVTFGNNPIFENLGASTYSNITIRDANDCSVVLNSVTINPKSEITDIDYTISAPQCNGLNVIDYDITITNVTGGSAFVDTPPVGSTLPPIPDHFNYEIIAGPSGVGTILTGGDNVFTDLPSGTYTIRTTDANSCFYDENITIVNTPQISLTTTKTNDITCLGSADGAFNFTVSNSTQYDYTVTGGPTAVTPGNDITTNTPINVNTLEAGTYTINVSDDATGCTTSTSVTIDSPPAILEFDPTTPVVTTPITCFAPNNGGTANINVQGGWGAYQYTLTYPDLTTVVGPQSSNLFTDLDQVGTYRITVSDANSCIILRTFDLDPAVIPTINIDPTSDLCYDGMNQASITVNATSTRAGATFTFREGTDPFATGTTATSNTFSNLAPGAYTFFVQDDLGCESSVSFTIEPQLTAIAVLTKDLDCTASPDALITVTIANGYPDGGGNYLYDVIRDPSGTATVVTDDATSAGTNIVASLGASGEYRIDIFDAQGCVAQSNLVTVTPNSPPTFNTPVATITDVACNGENTGVLEVNPMTGNGPFEYQLDNVAATFNRPFQNSNTFSALPADDYIITVRDAKQCIVASATQTVGANTAIASNSAFTDITCNISGNVLGTISVDATGGNTGTEYIYTITEPVSGTSDTHDTTTTPIGDNTHTFPNLTFGTYTLRVTDDLGCEFTETITIGTVPNVLVTTSGAAGCLPGSGSMLVQADALGGTIGSGPYFFSLYPNPNPVPGAGWNAGVPGLLVTDGITPTEEFNFTGLDPGVTYTFIISDVNGCQYFETATVPVSTTSGITVNPIIAATDITNVSCFGSSTGSVEITLGGVYAGNTTYQVFNSFTGAPVIGLTNTVVSPGTFTINNIPTGEFYVQFTEDASVPACVTASENFIINGPAALLEVSGTVTSNDDTCSATEQGQITVQGQFGIGPYEYIIEADPSPAPIVTPLDTDVRWNTQTIWDNLIGGDYVVWVKDASNCIQQAAALVNVPTDLAPVINPTIVNACAIEGNFAINVALTTAGIPPYQVSLNGGTFQNQTIPYNITNLSSGAYTVNLRDANGCETGNIPVNIIRPLAHRAEVTQQPSCTNPGNLPVLDDGVITMVPDGGSGAQTYELWDAANTTQIVAGIIINNVANTISNVSPGSYTVRVIDAAVPNCTQPIPVTLESPEIPSLNASVVTNVLCNGELTGSITALLNFAPPARLNPGYQYELYDSEATFNSALQTLRTGPQNSPTFSGLPAGFYRVRIVSGRGCEAYDNIQITETSPITAGVTVSPFVCNAANDPGLSTVTVTGAAGGTAFTPGNTYLYSFNGSSFSSSNTFDIPFATAAQEIVVLVRDVNGCELIVDDGDADGTVEIPPLQKVSATIANPTASQLSCTATEDIVITIADGSGNYTVTEQPSGTIIGTPGNIQLNNPGLYTYLIADNTTGCTDVVSYTVNPFDEGTVTATTLDNVSCDGFADGDIQIDVQGYAGNYNFTVVDNMSGIPVASPNATGAGVAPGTRDILDLPAGSYRVEIAQTGFPNCNPVSSGLVSIAPPPAPLSVNATRTNDPSCVPGNDGQITATPRGGWGMYELQLEDPATPNVAVFGYDFASNGNNLVFSNLPSGDYVVRVRDANGCTEPPSNIVNIPVVNTITASGSVTSPLVCFNDTNAQITITASGGIGTPFNYILNNVDTGVSQAAQSSNIFNDLIPGNYTVTVTDGFGCDATTAIILVANPIEVTSTLITLDQVTCLTQGQVRLSAFGGTAPYGYSTNSTGPFTPMTGNQVDINVSAGTYQYYIQDTNSCVSNASTEITIEPVTPLDVTLNTTESTLFVNCVGESTGVISVDASGGLGNNMFELYDVDPATAGATAIQGPFTQGVFNTLPAGNTYYVRGISGDCESVLGPIEITEPLTPIIVDDLIVNNIQCNGDADGSAEIQVSGGTPPYTYIISSDPLRTVTNPLFEGLSPNLAGQQYTIIATDSRGCFVERSFTITEPVILEAVLVIDNQEICVEDDNASVTVTITGGTAPYSISVNDENGTYSPITGNTATIDMQDGDQSFTIYVQDVNLCNAFSNTVTLDAPVDLTTSTVITNYNCDQTYDLTIDVDPQYASDVMYSIDGGINFQMSNLFANVPSGSTYALQVLHASGCAYGDDETFEVTLDVFADLDIAVQQSGIDEFVAQGIDGTAPFEYSIDGITFVRDNVFNVTSTGSYTVYVRDAIGCEAQTTIEFEYIGVIVPNFFTPNGDGRNDYWMPTGLEFFPNAQIKVFDRYGRLMNQFRGDFNPGWNGIYENTELPSGDYWYVITLNDGLRPDIKGHFTLYR</sequence>
<feature type="region of interest" description="Disordered" evidence="1">
    <location>
        <begin position="542"/>
        <end position="568"/>
    </location>
</feature>
<dbReference type="InterPro" id="IPR028974">
    <property type="entry name" value="TSP_type-3_rpt"/>
</dbReference>
<protein>
    <submittedName>
        <fullName evidence="4">T9SS type B sorting domain-containing protein</fullName>
    </submittedName>
</protein>
<dbReference type="InterPro" id="IPR025667">
    <property type="entry name" value="SprB_repeat"/>
</dbReference>
<feature type="region of interest" description="Disordered" evidence="1">
    <location>
        <begin position="414"/>
        <end position="433"/>
    </location>
</feature>
<name>A0A6M0CYR3_9FLAO</name>